<evidence type="ECO:0000313" key="1">
    <source>
        <dbReference type="EMBL" id="BET96502.1"/>
    </source>
</evidence>
<organism evidence="1 2">
    <name type="scientific">Xenorhabdus taiwanensis</name>
    <dbReference type="NCBI Taxonomy" id="3085177"/>
    <lineage>
        <taxon>Bacteria</taxon>
        <taxon>Pseudomonadati</taxon>
        <taxon>Pseudomonadota</taxon>
        <taxon>Gammaproteobacteria</taxon>
        <taxon>Enterobacterales</taxon>
        <taxon>Morganellaceae</taxon>
        <taxon>Xenorhabdus</taxon>
    </lineage>
</organism>
<evidence type="ECO:0000313" key="2">
    <source>
        <dbReference type="Proteomes" id="UP001529514"/>
    </source>
</evidence>
<dbReference type="RefSeq" id="WP_374053278.1">
    <property type="nucleotide sequence ID" value="NZ_AP028978.1"/>
</dbReference>
<reference evidence="1 2" key="1">
    <citation type="submission" date="2023-10" db="EMBL/GenBank/DDBJ databases">
        <title>Xenorhabdus taiwanensis sp. nov., a symbiotic bacterium associated with the entomopathogenic nematode Steinernema taiwanensis.</title>
        <authorList>
            <person name="Tseng C.T."/>
            <person name="Shu H.Y."/>
            <person name="Chen M.H."/>
            <person name="Fang Y.J."/>
            <person name="Wu T.L."/>
            <person name="Lin Y.C."/>
            <person name="Huang C.J."/>
        </authorList>
    </citation>
    <scope>NUCLEOTIDE SEQUENCE [LARGE SCALE GENOMIC DNA]</scope>
    <source>
        <strain evidence="1 2">TCT-1</strain>
    </source>
</reference>
<dbReference type="Proteomes" id="UP001529514">
    <property type="component" value="Chromosome"/>
</dbReference>
<sequence length="121" mass="14057">MNVKDISQHPNKLIGELYEENNRLRKQLLITRQSLIGVNSRLDAAQRELSLRNFDISCIPPIPISPQIRKWMDEYGVPWEALYCQICRNWFSDLDSAFPYHVVSSKLGDEVDIPDELLEAK</sequence>
<name>A0ABM8JVT6_9GAMM</name>
<dbReference type="EMBL" id="AP028978">
    <property type="protein sequence ID" value="BET96502.1"/>
    <property type="molecule type" value="Genomic_DNA"/>
</dbReference>
<accession>A0ABM8JVT6</accession>
<keyword evidence="2" id="KW-1185">Reference proteome</keyword>
<protein>
    <submittedName>
        <fullName evidence="1">Uncharacterized protein</fullName>
    </submittedName>
</protein>
<gene>
    <name evidence="1" type="ORF">TCT1_14230</name>
</gene>
<proteinExistence type="predicted"/>